<dbReference type="Gene3D" id="3.30.70.100">
    <property type="match status" value="1"/>
</dbReference>
<comment type="caution">
    <text evidence="4">The sequence shown here is derived from an EMBL/GenBank/DDBJ whole genome shotgun (WGS) entry which is preliminary data.</text>
</comment>
<gene>
    <name evidence="4" type="ORF">DSM5745_07575</name>
</gene>
<evidence type="ECO:0000313" key="4">
    <source>
        <dbReference type="EMBL" id="RDW72403.1"/>
    </source>
</evidence>
<evidence type="ECO:0000259" key="3">
    <source>
        <dbReference type="Pfam" id="PF07110"/>
    </source>
</evidence>
<proteinExistence type="inferred from homology"/>
<evidence type="ECO:0000313" key="5">
    <source>
        <dbReference type="Proteomes" id="UP000256690"/>
    </source>
</evidence>
<dbReference type="Pfam" id="PF07110">
    <property type="entry name" value="EthD"/>
    <property type="match status" value="1"/>
</dbReference>
<accession>A0A3D8REB1</accession>
<evidence type="ECO:0000256" key="1">
    <source>
        <dbReference type="ARBA" id="ARBA00005986"/>
    </source>
</evidence>
<feature type="compositionally biased region" description="Pro residues" evidence="2">
    <location>
        <begin position="57"/>
        <end position="69"/>
    </location>
</feature>
<sequence length="187" mass="19943">MVVTLLIIMHRKPSLSPAEFRQEYEAHIELIKHLTGELFPLSHRRTYIARTSSAPTPAAPVPVPVPVPSAPASTPTPTTSKSPTSPHPTTSTSPTTTETAPEPPACISLHPPSTASSLFGFDVISEATFGDDGEYERFIARMGEPAVRAQVAANITRFAEAAAVSLGVVGDVIETRRECDWGWDVGG</sequence>
<organism evidence="4 5">
    <name type="scientific">Aspergillus mulundensis</name>
    <dbReference type="NCBI Taxonomy" id="1810919"/>
    <lineage>
        <taxon>Eukaryota</taxon>
        <taxon>Fungi</taxon>
        <taxon>Dikarya</taxon>
        <taxon>Ascomycota</taxon>
        <taxon>Pezizomycotina</taxon>
        <taxon>Eurotiomycetes</taxon>
        <taxon>Eurotiomycetidae</taxon>
        <taxon>Eurotiales</taxon>
        <taxon>Aspergillaceae</taxon>
        <taxon>Aspergillus</taxon>
        <taxon>Aspergillus subgen. Nidulantes</taxon>
    </lineage>
</organism>
<dbReference type="EMBL" id="PVWQ01000009">
    <property type="protein sequence ID" value="RDW72403.1"/>
    <property type="molecule type" value="Genomic_DNA"/>
</dbReference>
<feature type="region of interest" description="Disordered" evidence="2">
    <location>
        <begin position="52"/>
        <end position="105"/>
    </location>
</feature>
<comment type="similarity">
    <text evidence="1">Belongs to the tpcK family.</text>
</comment>
<dbReference type="GeneID" id="38117945"/>
<dbReference type="InterPro" id="IPR009799">
    <property type="entry name" value="EthD_dom"/>
</dbReference>
<keyword evidence="5" id="KW-1185">Reference proteome</keyword>
<dbReference type="RefSeq" id="XP_026601623.1">
    <property type="nucleotide sequence ID" value="XM_026749591.1"/>
</dbReference>
<protein>
    <recommendedName>
        <fullName evidence="3">EthD domain-containing protein</fullName>
    </recommendedName>
</protein>
<dbReference type="OrthoDB" id="2519291at2759"/>
<dbReference type="AlphaFoldDB" id="A0A3D8REB1"/>
<dbReference type="GO" id="GO:0016491">
    <property type="term" value="F:oxidoreductase activity"/>
    <property type="evidence" value="ECO:0007669"/>
    <property type="project" value="InterPro"/>
</dbReference>
<evidence type="ECO:0000256" key="2">
    <source>
        <dbReference type="SAM" id="MobiDB-lite"/>
    </source>
</evidence>
<name>A0A3D8REB1_9EURO</name>
<feature type="compositionally biased region" description="Low complexity" evidence="2">
    <location>
        <begin position="70"/>
        <end position="100"/>
    </location>
</feature>
<dbReference type="STRING" id="1810919.A0A3D8REB1"/>
<reference evidence="4 5" key="1">
    <citation type="journal article" date="2018" name="IMA Fungus">
        <title>IMA Genome-F 9: Draft genome sequence of Annulohypoxylon stygium, Aspergillus mulundensis, Berkeleyomyces basicola (syn. Thielaviopsis basicola), Ceratocystis smalleyi, two Cercospora beticola strains, Coleophoma cylindrospora, Fusarium fracticaudum, Phialophora cf. hyalina, and Morchella septimelata.</title>
        <authorList>
            <person name="Wingfield B.D."/>
            <person name="Bills G.F."/>
            <person name="Dong Y."/>
            <person name="Huang W."/>
            <person name="Nel W.J."/>
            <person name="Swalarsk-Parry B.S."/>
            <person name="Vaghefi N."/>
            <person name="Wilken P.M."/>
            <person name="An Z."/>
            <person name="de Beer Z.W."/>
            <person name="De Vos L."/>
            <person name="Chen L."/>
            <person name="Duong T.A."/>
            <person name="Gao Y."/>
            <person name="Hammerbacher A."/>
            <person name="Kikkert J.R."/>
            <person name="Li Y."/>
            <person name="Li H."/>
            <person name="Li K."/>
            <person name="Li Q."/>
            <person name="Liu X."/>
            <person name="Ma X."/>
            <person name="Naidoo K."/>
            <person name="Pethybridge S.J."/>
            <person name="Sun J."/>
            <person name="Steenkamp E.T."/>
            <person name="van der Nest M.A."/>
            <person name="van Wyk S."/>
            <person name="Wingfield M.J."/>
            <person name="Xiong C."/>
            <person name="Yue Q."/>
            <person name="Zhang X."/>
        </authorList>
    </citation>
    <scope>NUCLEOTIDE SEQUENCE [LARGE SCALE GENOMIC DNA]</scope>
    <source>
        <strain evidence="4 5">DSM 5745</strain>
    </source>
</reference>
<feature type="domain" description="EthD" evidence="3">
    <location>
        <begin position="12"/>
        <end position="160"/>
    </location>
</feature>
<dbReference type="Proteomes" id="UP000256690">
    <property type="component" value="Unassembled WGS sequence"/>
</dbReference>